<comment type="caution">
    <text evidence="1">The sequence shown here is derived from an EMBL/GenBank/DDBJ whole genome shotgun (WGS) entry which is preliminary data.</text>
</comment>
<evidence type="ECO:0000313" key="2">
    <source>
        <dbReference type="Proteomes" id="UP000031967"/>
    </source>
</evidence>
<dbReference type="EMBL" id="JXAK01000054">
    <property type="protein sequence ID" value="KIL38686.1"/>
    <property type="molecule type" value="Genomic_DNA"/>
</dbReference>
<sequence>MDQHEKFVSLVLDFLGDEVVEAEEYYYNSVTVNLKDVNFKINGVEWEQAIQERLKQNGYDNIGFEYGDGNWVTISKK</sequence>
<organism evidence="1 2">
    <name type="scientific">Gordoniibacillus kamchatkensis</name>
    <dbReference type="NCBI Taxonomy" id="1590651"/>
    <lineage>
        <taxon>Bacteria</taxon>
        <taxon>Bacillati</taxon>
        <taxon>Bacillota</taxon>
        <taxon>Bacilli</taxon>
        <taxon>Bacillales</taxon>
        <taxon>Paenibacillaceae</taxon>
        <taxon>Gordoniibacillus</taxon>
    </lineage>
</organism>
<protein>
    <submittedName>
        <fullName evidence="1">Uncharacterized protein</fullName>
    </submittedName>
</protein>
<accession>A0ABR5ACB8</accession>
<gene>
    <name evidence="1" type="ORF">SD70_24880</name>
</gene>
<keyword evidence="2" id="KW-1185">Reference proteome</keyword>
<dbReference type="RefSeq" id="WP_041050659.1">
    <property type="nucleotide sequence ID" value="NZ_JXAK01000054.1"/>
</dbReference>
<evidence type="ECO:0000313" key="1">
    <source>
        <dbReference type="EMBL" id="KIL38686.1"/>
    </source>
</evidence>
<name>A0ABR5ACB8_9BACL</name>
<dbReference type="Proteomes" id="UP000031967">
    <property type="component" value="Unassembled WGS sequence"/>
</dbReference>
<proteinExistence type="predicted"/>
<reference evidence="1 2" key="1">
    <citation type="submission" date="2014-12" db="EMBL/GenBank/DDBJ databases">
        <title>Draft genome sequence of Paenibacillus kamchatkensis strain B-2647.</title>
        <authorList>
            <person name="Karlyshev A.V."/>
            <person name="Kudryashova E.B."/>
        </authorList>
    </citation>
    <scope>NUCLEOTIDE SEQUENCE [LARGE SCALE GENOMIC DNA]</scope>
    <source>
        <strain evidence="1 2">VKM B-2647</strain>
    </source>
</reference>